<sequence>MIFYNTVIFHIKDAFNSTGYVVQEAFFFVESIRSCEKYEAIVQNTDVRNATVRLRKQNTCQINHKIC</sequence>
<dbReference type="AlphaFoldDB" id="A0A916JRL9"/>
<reference evidence="1" key="1">
    <citation type="submission" date="2021-06" db="EMBL/GenBank/DDBJ databases">
        <authorList>
            <person name="Criscuolo A."/>
        </authorList>
    </citation>
    <scope>NUCLEOTIDE SEQUENCE</scope>
    <source>
        <strain evidence="1">CIP111600</strain>
    </source>
</reference>
<accession>A0A916JRL9</accession>
<evidence type="ECO:0000313" key="1">
    <source>
        <dbReference type="EMBL" id="CAG7597983.1"/>
    </source>
</evidence>
<organism evidence="1 2">
    <name type="scientific">Paenibacillus solanacearum</name>
    <dbReference type="NCBI Taxonomy" id="2048548"/>
    <lineage>
        <taxon>Bacteria</taxon>
        <taxon>Bacillati</taxon>
        <taxon>Bacillota</taxon>
        <taxon>Bacilli</taxon>
        <taxon>Bacillales</taxon>
        <taxon>Paenibacillaceae</taxon>
        <taxon>Paenibacillus</taxon>
    </lineage>
</organism>
<keyword evidence="2" id="KW-1185">Reference proteome</keyword>
<gene>
    <name evidence="1" type="ORF">PAESOLCIP111_00188</name>
</gene>
<dbReference type="EMBL" id="CAJVAS010000001">
    <property type="protein sequence ID" value="CAG7597983.1"/>
    <property type="molecule type" value="Genomic_DNA"/>
</dbReference>
<dbReference type="Proteomes" id="UP000693672">
    <property type="component" value="Unassembled WGS sequence"/>
</dbReference>
<protein>
    <submittedName>
        <fullName evidence="1">Uncharacterized protein</fullName>
    </submittedName>
</protein>
<comment type="caution">
    <text evidence="1">The sequence shown here is derived from an EMBL/GenBank/DDBJ whole genome shotgun (WGS) entry which is preliminary data.</text>
</comment>
<name>A0A916JRL9_9BACL</name>
<evidence type="ECO:0000313" key="2">
    <source>
        <dbReference type="Proteomes" id="UP000693672"/>
    </source>
</evidence>
<proteinExistence type="predicted"/>